<feature type="transmembrane region" description="Helical" evidence="6">
    <location>
        <begin position="385"/>
        <end position="407"/>
    </location>
</feature>
<dbReference type="Gene3D" id="1.20.1250.20">
    <property type="entry name" value="MFS general substrate transporter like domains"/>
    <property type="match status" value="2"/>
</dbReference>
<feature type="transmembrane region" description="Helical" evidence="6">
    <location>
        <begin position="245"/>
        <end position="263"/>
    </location>
</feature>
<feature type="transmembrane region" description="Helical" evidence="6">
    <location>
        <begin position="172"/>
        <end position="194"/>
    </location>
</feature>
<feature type="transmembrane region" description="Helical" evidence="6">
    <location>
        <begin position="419"/>
        <end position="441"/>
    </location>
</feature>
<feature type="transmembrane region" description="Helical" evidence="6">
    <location>
        <begin position="112"/>
        <end position="136"/>
    </location>
</feature>
<dbReference type="InterPro" id="IPR036259">
    <property type="entry name" value="MFS_trans_sf"/>
</dbReference>
<feature type="domain" description="Major facilitator superfamily (MFS) profile" evidence="7">
    <location>
        <begin position="294"/>
        <end position="485"/>
    </location>
</feature>
<feature type="transmembrane region" description="Helical" evidence="6">
    <location>
        <begin position="148"/>
        <end position="166"/>
    </location>
</feature>
<dbReference type="GO" id="GO:0012505">
    <property type="term" value="C:endomembrane system"/>
    <property type="evidence" value="ECO:0007669"/>
    <property type="project" value="UniProtKB-SubCell"/>
</dbReference>
<feature type="transmembrane region" description="Helical" evidence="6">
    <location>
        <begin position="333"/>
        <end position="353"/>
    </location>
</feature>
<name>A0A1F4XNF0_9BACT</name>
<proteinExistence type="predicted"/>
<dbReference type="InterPro" id="IPR024671">
    <property type="entry name" value="Atg22-like"/>
</dbReference>
<organism evidence="8 9">
    <name type="scientific">Candidatus Abawacabacteria bacterium RIFCSPHIGHO2_01_FULL_46_8</name>
    <dbReference type="NCBI Taxonomy" id="1817815"/>
    <lineage>
        <taxon>Bacteria</taxon>
        <taxon>Candidatus Abawacaibacteriota</taxon>
    </lineage>
</organism>
<evidence type="ECO:0000256" key="4">
    <source>
        <dbReference type="ARBA" id="ARBA00022989"/>
    </source>
</evidence>
<keyword evidence="3 6" id="KW-0812">Transmembrane</keyword>
<evidence type="ECO:0000313" key="9">
    <source>
        <dbReference type="Proteomes" id="UP000177521"/>
    </source>
</evidence>
<evidence type="ECO:0000256" key="3">
    <source>
        <dbReference type="ARBA" id="ARBA00022692"/>
    </source>
</evidence>
<feature type="transmembrane region" description="Helical" evidence="6">
    <location>
        <begin position="289"/>
        <end position="313"/>
    </location>
</feature>
<keyword evidence="5 6" id="KW-0472">Membrane</keyword>
<feature type="transmembrane region" description="Helical" evidence="6">
    <location>
        <begin position="362"/>
        <end position="379"/>
    </location>
</feature>
<keyword evidence="2" id="KW-0813">Transport</keyword>
<evidence type="ECO:0000256" key="1">
    <source>
        <dbReference type="ARBA" id="ARBA00004127"/>
    </source>
</evidence>
<evidence type="ECO:0000259" key="7">
    <source>
        <dbReference type="PROSITE" id="PS50850"/>
    </source>
</evidence>
<comment type="subcellular location">
    <subcellularLocation>
        <location evidence="1">Endomembrane system</location>
        <topology evidence="1">Multi-pass membrane protein</topology>
    </subcellularLocation>
</comment>
<comment type="caution">
    <text evidence="8">The sequence shown here is derived from an EMBL/GenBank/DDBJ whole genome shotgun (WGS) entry which is preliminary data.</text>
</comment>
<accession>A0A1F4XNF0</accession>
<dbReference type="PANTHER" id="PTHR23519:SF1">
    <property type="entry name" value="AUTOPHAGY-RELATED PROTEIN 22"/>
    <property type="match status" value="1"/>
</dbReference>
<evidence type="ECO:0000256" key="2">
    <source>
        <dbReference type="ARBA" id="ARBA00022448"/>
    </source>
</evidence>
<dbReference type="InterPro" id="IPR020846">
    <property type="entry name" value="MFS_dom"/>
</dbReference>
<feature type="transmembrane region" description="Helical" evidence="6">
    <location>
        <begin position="78"/>
        <end position="100"/>
    </location>
</feature>
<dbReference type="AlphaFoldDB" id="A0A1F4XNF0"/>
<dbReference type="PROSITE" id="PS50850">
    <property type="entry name" value="MFS"/>
    <property type="match status" value="1"/>
</dbReference>
<reference evidence="8 9" key="1">
    <citation type="journal article" date="2016" name="Nat. Commun.">
        <title>Thousands of microbial genomes shed light on interconnected biogeochemical processes in an aquifer system.</title>
        <authorList>
            <person name="Anantharaman K."/>
            <person name="Brown C.T."/>
            <person name="Hug L.A."/>
            <person name="Sharon I."/>
            <person name="Castelle C.J."/>
            <person name="Probst A.J."/>
            <person name="Thomas B.C."/>
            <person name="Singh A."/>
            <person name="Wilkins M.J."/>
            <person name="Karaoz U."/>
            <person name="Brodie E.L."/>
            <person name="Williams K.H."/>
            <person name="Hubbard S.S."/>
            <person name="Banfield J.F."/>
        </authorList>
    </citation>
    <scope>NUCLEOTIDE SEQUENCE [LARGE SCALE GENOMIC DNA]</scope>
</reference>
<dbReference type="EMBL" id="MEWS01000015">
    <property type="protein sequence ID" value="OGC82603.1"/>
    <property type="molecule type" value="Genomic_DNA"/>
</dbReference>
<feature type="transmembrane region" description="Helical" evidence="6">
    <location>
        <begin position="453"/>
        <end position="472"/>
    </location>
</feature>
<evidence type="ECO:0000256" key="6">
    <source>
        <dbReference type="SAM" id="Phobius"/>
    </source>
</evidence>
<feature type="transmembrane region" description="Helical" evidence="6">
    <location>
        <begin position="206"/>
        <end position="225"/>
    </location>
</feature>
<evidence type="ECO:0000313" key="8">
    <source>
        <dbReference type="EMBL" id="OGC82603.1"/>
    </source>
</evidence>
<dbReference type="PANTHER" id="PTHR23519">
    <property type="entry name" value="AUTOPHAGY-RELATED PROTEIN 22"/>
    <property type="match status" value="1"/>
</dbReference>
<sequence>MIIGGEKIWPPARVRRKGGVEGIPPRRSFTPDFQDLMIVALHQILVVFRKLIHLIKIKKHGRVILQKLNFVMDTRRNIFLWLTYDFANSILSIVFFLYFAQWIVVDKGIPDIYFNLTFTISAVLLLFTAPVTGFFLDKYFRRITGLRYATLATALLYGICALAAIFNQDLVALIFFTLGLYMYLLTLTFYTPLINDISSPSKRGKVSGLGIAANYLGQFVGLFLVLPFANGSFSLFHSTARAETLLPAVIAFTLFALPMLIWFKEPKKAKASFNFQSGLKELLRETRKLFLFSGIALFLLAYFLFNDAILTAANNFSIFLEQVWGVSDTIKTYILLSILVTSGIGGLVSGIIADRFGHKRTLVFIIVGWILILPLVGFINNFTLFIIVTTIMGFWLGANWAVSRSVMSYLAPPRGHNLAFAYFGLVERASSFVGPIVWGLVVTGLVSIGSARYRFATLAVTVFIVLGLIVLIKVRSDRPGNEKGT</sequence>
<dbReference type="SUPFAM" id="SSF103473">
    <property type="entry name" value="MFS general substrate transporter"/>
    <property type="match status" value="1"/>
</dbReference>
<dbReference type="GO" id="GO:0022857">
    <property type="term" value="F:transmembrane transporter activity"/>
    <property type="evidence" value="ECO:0007669"/>
    <property type="project" value="InterPro"/>
</dbReference>
<dbReference type="Proteomes" id="UP000177521">
    <property type="component" value="Unassembled WGS sequence"/>
</dbReference>
<evidence type="ECO:0000256" key="5">
    <source>
        <dbReference type="ARBA" id="ARBA00023136"/>
    </source>
</evidence>
<dbReference type="Pfam" id="PF11700">
    <property type="entry name" value="ATG22"/>
    <property type="match status" value="1"/>
</dbReference>
<protein>
    <recommendedName>
        <fullName evidence="7">Major facilitator superfamily (MFS) profile domain-containing protein</fullName>
    </recommendedName>
</protein>
<keyword evidence="4 6" id="KW-1133">Transmembrane helix</keyword>
<dbReference type="InterPro" id="IPR050495">
    <property type="entry name" value="ATG22/LtaA_families"/>
</dbReference>
<gene>
    <name evidence="8" type="ORF">A2788_00155</name>
</gene>